<name>A0ABP1S3Z5_9HEXA</name>
<evidence type="ECO:0000256" key="12">
    <source>
        <dbReference type="ARBA" id="ARBA00023157"/>
    </source>
</evidence>
<keyword evidence="9" id="KW-0249">Electron transport</keyword>
<comment type="function">
    <text evidence="1">Accessory subunit of the mitochondrial membrane respiratory chain NADH dehydrogenase (Complex I), that is believed not to be involved in catalysis. Complex I functions in the transfer of electrons from NADH to the respiratory chain. The immediate electron acceptor for the enzyme is believed to be ubiquinone.</text>
</comment>
<dbReference type="Pfam" id="PF05676">
    <property type="entry name" value="NDUF_B7"/>
    <property type="match status" value="1"/>
</dbReference>
<evidence type="ECO:0000256" key="1">
    <source>
        <dbReference type="ARBA" id="ARBA00003195"/>
    </source>
</evidence>
<keyword evidence="10" id="KW-0496">Mitochondrion</keyword>
<gene>
    <name evidence="14" type="ORF">ODALV1_LOCUS29259</name>
</gene>
<evidence type="ECO:0000256" key="7">
    <source>
        <dbReference type="ARBA" id="ARBA00022660"/>
    </source>
</evidence>
<keyword evidence="12" id="KW-1015">Disulfide bond</keyword>
<keyword evidence="7" id="KW-0679">Respiratory chain</keyword>
<dbReference type="Proteomes" id="UP001642540">
    <property type="component" value="Unassembled WGS sequence"/>
</dbReference>
<dbReference type="PANTHER" id="PTHR20900">
    <property type="entry name" value="NADH:UBIQUINONE OXIDOREDUCTASE B18-LIKE SUBUNIT"/>
    <property type="match status" value="1"/>
</dbReference>
<evidence type="ECO:0000313" key="15">
    <source>
        <dbReference type="Proteomes" id="UP001642540"/>
    </source>
</evidence>
<proteinExistence type="inferred from homology"/>
<keyword evidence="6" id="KW-0813">Transport</keyword>
<keyword evidence="8" id="KW-0999">Mitochondrion inner membrane</keyword>
<evidence type="ECO:0000256" key="13">
    <source>
        <dbReference type="SAM" id="MobiDB-lite"/>
    </source>
</evidence>
<accession>A0ABP1S3Z5</accession>
<sequence length="138" mass="16282">MGGVASAEKTPPPSYLVLEKPLSNTTPDYRTGEVTADANYGFDGKKRKERVMVASDAEMQSVKVPQKFRDFCAHHYINFEKCKKDKFPLLYRCHPEKHNLEHCQYEDYLIRMKEYERERRLLHRKQRKEAKNKGGDEE</sequence>
<evidence type="ECO:0000256" key="4">
    <source>
        <dbReference type="ARBA" id="ARBA00008006"/>
    </source>
</evidence>
<organism evidence="14 15">
    <name type="scientific">Orchesella dallaii</name>
    <dbReference type="NCBI Taxonomy" id="48710"/>
    <lineage>
        <taxon>Eukaryota</taxon>
        <taxon>Metazoa</taxon>
        <taxon>Ecdysozoa</taxon>
        <taxon>Arthropoda</taxon>
        <taxon>Hexapoda</taxon>
        <taxon>Collembola</taxon>
        <taxon>Entomobryomorpha</taxon>
        <taxon>Entomobryoidea</taxon>
        <taxon>Orchesellidae</taxon>
        <taxon>Orchesellinae</taxon>
        <taxon>Orchesella</taxon>
    </lineage>
</organism>
<evidence type="ECO:0000256" key="3">
    <source>
        <dbReference type="ARBA" id="ARBA00004637"/>
    </source>
</evidence>
<reference evidence="14 15" key="1">
    <citation type="submission" date="2024-08" db="EMBL/GenBank/DDBJ databases">
        <authorList>
            <person name="Cucini C."/>
            <person name="Frati F."/>
        </authorList>
    </citation>
    <scope>NUCLEOTIDE SEQUENCE [LARGE SCALE GENOMIC DNA]</scope>
</reference>
<evidence type="ECO:0000256" key="5">
    <source>
        <dbReference type="ARBA" id="ARBA00018677"/>
    </source>
</evidence>
<evidence type="ECO:0000256" key="11">
    <source>
        <dbReference type="ARBA" id="ARBA00023136"/>
    </source>
</evidence>
<comment type="caution">
    <text evidence="14">The sequence shown here is derived from an EMBL/GenBank/DDBJ whole genome shotgun (WGS) entry which is preliminary data.</text>
</comment>
<evidence type="ECO:0000256" key="6">
    <source>
        <dbReference type="ARBA" id="ARBA00022448"/>
    </source>
</evidence>
<evidence type="ECO:0000256" key="2">
    <source>
        <dbReference type="ARBA" id="ARBA00004569"/>
    </source>
</evidence>
<evidence type="ECO:0000256" key="9">
    <source>
        <dbReference type="ARBA" id="ARBA00022982"/>
    </source>
</evidence>
<evidence type="ECO:0000256" key="8">
    <source>
        <dbReference type="ARBA" id="ARBA00022792"/>
    </source>
</evidence>
<keyword evidence="11" id="KW-0472">Membrane</keyword>
<protein>
    <recommendedName>
        <fullName evidence="5">NADH dehydrogenase [ubiquinone] 1 beta subcomplex subunit 7</fullName>
    </recommendedName>
</protein>
<dbReference type="InterPro" id="IPR008698">
    <property type="entry name" value="NDUB7"/>
</dbReference>
<evidence type="ECO:0000313" key="14">
    <source>
        <dbReference type="EMBL" id="CAL8143088.1"/>
    </source>
</evidence>
<comment type="similarity">
    <text evidence="4">Belongs to the complex I NDUFB7 subunit family.</text>
</comment>
<dbReference type="EMBL" id="CAXLJM020000151">
    <property type="protein sequence ID" value="CAL8143088.1"/>
    <property type="molecule type" value="Genomic_DNA"/>
</dbReference>
<evidence type="ECO:0000256" key="10">
    <source>
        <dbReference type="ARBA" id="ARBA00023128"/>
    </source>
</evidence>
<dbReference type="PANTHER" id="PTHR20900:SF0">
    <property type="entry name" value="NADH DEHYDROGENASE [UBIQUINONE] 1 BETA SUBCOMPLEX SUBUNIT 7"/>
    <property type="match status" value="1"/>
</dbReference>
<feature type="region of interest" description="Disordered" evidence="13">
    <location>
        <begin position="1"/>
        <end position="30"/>
    </location>
</feature>
<keyword evidence="15" id="KW-1185">Reference proteome</keyword>
<comment type="subcellular location">
    <subcellularLocation>
        <location evidence="3">Mitochondrion inner membrane</location>
        <topology evidence="3">Peripheral membrane protein</topology>
    </subcellularLocation>
    <subcellularLocation>
        <location evidence="2">Mitochondrion intermembrane space</location>
    </subcellularLocation>
</comment>